<dbReference type="InterPro" id="IPR036048">
    <property type="entry name" value="Interleukin_8-like_sf"/>
</dbReference>
<dbReference type="FunCoup" id="A0A673ZSL5">
    <property type="interactions" value="1007"/>
</dbReference>
<reference evidence="3" key="2">
    <citation type="submission" date="2025-09" db="UniProtKB">
        <authorList>
            <consortium name="Ensembl"/>
        </authorList>
    </citation>
    <scope>IDENTIFICATION</scope>
</reference>
<dbReference type="Pfam" id="PF00048">
    <property type="entry name" value="IL8"/>
    <property type="match status" value="1"/>
</dbReference>
<gene>
    <name evidence="3" type="primary">LOC115164197</name>
</gene>
<organism evidence="3 4">
    <name type="scientific">Salmo trutta</name>
    <name type="common">Brown trout</name>
    <dbReference type="NCBI Taxonomy" id="8032"/>
    <lineage>
        <taxon>Eukaryota</taxon>
        <taxon>Metazoa</taxon>
        <taxon>Chordata</taxon>
        <taxon>Craniata</taxon>
        <taxon>Vertebrata</taxon>
        <taxon>Euteleostomi</taxon>
        <taxon>Actinopterygii</taxon>
        <taxon>Neopterygii</taxon>
        <taxon>Teleostei</taxon>
        <taxon>Protacanthopterygii</taxon>
        <taxon>Salmoniformes</taxon>
        <taxon>Salmonidae</taxon>
        <taxon>Salmoninae</taxon>
        <taxon>Salmo</taxon>
    </lineage>
</organism>
<dbReference type="Ensembl" id="ENSSTUT00000052002.1">
    <property type="protein sequence ID" value="ENSSTUP00000049735.1"/>
    <property type="gene ID" value="ENSSTUG00000021038.1"/>
</dbReference>
<reference evidence="3" key="1">
    <citation type="submission" date="2025-08" db="UniProtKB">
        <authorList>
            <consortium name="Ensembl"/>
        </authorList>
    </citation>
    <scope>IDENTIFICATION</scope>
</reference>
<name>A0A673ZSL5_SALTR</name>
<accession>A0A673ZSL5</accession>
<dbReference type="SUPFAM" id="SSF54117">
    <property type="entry name" value="Interleukin 8-like chemokines"/>
    <property type="match status" value="1"/>
</dbReference>
<dbReference type="InterPro" id="IPR001811">
    <property type="entry name" value="Chemokine_IL8-like_dom"/>
</dbReference>
<dbReference type="Gene3D" id="2.40.50.40">
    <property type="match status" value="1"/>
</dbReference>
<feature type="domain" description="Chemokine interleukin-8-like" evidence="2">
    <location>
        <begin position="64"/>
        <end position="116"/>
    </location>
</feature>
<dbReference type="GO" id="GO:0008009">
    <property type="term" value="F:chemokine activity"/>
    <property type="evidence" value="ECO:0007669"/>
    <property type="project" value="InterPro"/>
</dbReference>
<protein>
    <submittedName>
        <fullName evidence="3">C-C motif chemokine 28-like</fullName>
    </submittedName>
</protein>
<keyword evidence="4" id="KW-1185">Reference proteome</keyword>
<dbReference type="GO" id="GO:0006955">
    <property type="term" value="P:immune response"/>
    <property type="evidence" value="ECO:0007669"/>
    <property type="project" value="InterPro"/>
</dbReference>
<dbReference type="GeneTree" id="ENSGT01010000222762"/>
<keyword evidence="1" id="KW-0202">Cytokine</keyword>
<dbReference type="AlphaFoldDB" id="A0A673ZSL5"/>
<sequence length="131" mass="14796">MYYRFAFPAVRENSQQQNSDHIKILHLYTTTTSTTAAAITVPSLRPLLLQLLQLMVNIAGGIPKCCVTTSMNIPTNVLKKVERAEMQRSNGVCDINALVLHVKGKKLCAHPKVKRKLKRMQRKKDGKPKRN</sequence>
<proteinExistence type="predicted"/>
<evidence type="ECO:0000313" key="3">
    <source>
        <dbReference type="Ensembl" id="ENSSTUP00000049735.1"/>
    </source>
</evidence>
<dbReference type="InParanoid" id="A0A673ZSL5"/>
<dbReference type="Proteomes" id="UP000472277">
    <property type="component" value="Chromosome 27"/>
</dbReference>
<evidence type="ECO:0000256" key="1">
    <source>
        <dbReference type="ARBA" id="ARBA00022514"/>
    </source>
</evidence>
<evidence type="ECO:0000313" key="4">
    <source>
        <dbReference type="Proteomes" id="UP000472277"/>
    </source>
</evidence>
<evidence type="ECO:0000259" key="2">
    <source>
        <dbReference type="Pfam" id="PF00048"/>
    </source>
</evidence>
<dbReference type="GO" id="GO:0005615">
    <property type="term" value="C:extracellular space"/>
    <property type="evidence" value="ECO:0007669"/>
    <property type="project" value="UniProtKB-KW"/>
</dbReference>